<dbReference type="RefSeq" id="WP_204600617.1">
    <property type="nucleotide sequence ID" value="NZ_JBHSED010000003.1"/>
</dbReference>
<sequence>MKGRMTKGLLLGLALILVMISLAACSGNKNKDSGASPAENSTGSSGSEQPGKLEKVRVSLWDRSNSPSGQKLGDTIIVKKLQEEAKKEGLDVEYVILPRSQESEKNSVWMASGEGPDIIITYDVNAVFKWAEQGGLWELDDLLDQYGPDIKSMIGPALDVAGKYKGKRYAIPAMRMSTAAGANMKIRQDWLDKLDMKAPTTLDELYNVLKAFKEQDPGGVGKDNVIPWALPAISQGMKGFFFGPMWGAGVATDGPSSEMYMPSGNFTDGVFHSPVVLEEGKEYFRFMNKLYKEGLISREFVTDVNSQQYLQHYMSGVAGFLESNEDPWMMTKETRKTVPTATWVTVDPFIRPNGTQAITEANLYGLFNLVPKSSKNPAAAVKYLNFLAKNIKLVQGGIEGVHYKEENGLFITIDPAKNAEEIDWYFKDLNLITQGYMGNPNKEQLKTLYMNEPNADEIADILDPYYKAYENYGKQVPLIDTPRPVSEKSIANITKFLYDALSKAIIAKDFDAEWEKVVSGWKKNGGEAYDAEVTESLVQMNWKTTNE</sequence>
<dbReference type="EMBL" id="JBHSED010000003">
    <property type="protein sequence ID" value="MFC4302522.1"/>
    <property type="molecule type" value="Genomic_DNA"/>
</dbReference>
<evidence type="ECO:0000256" key="3">
    <source>
        <dbReference type="ARBA" id="ARBA00023136"/>
    </source>
</evidence>
<protein>
    <submittedName>
        <fullName evidence="8">Extracellular solute-binding protein</fullName>
    </submittedName>
</protein>
<dbReference type="SUPFAM" id="SSF53850">
    <property type="entry name" value="Periplasmic binding protein-like II"/>
    <property type="match status" value="1"/>
</dbReference>
<keyword evidence="3" id="KW-0472">Membrane</keyword>
<name>A0ABV8S6D1_9BACL</name>
<evidence type="ECO:0000256" key="5">
    <source>
        <dbReference type="ARBA" id="ARBA00023288"/>
    </source>
</evidence>
<keyword evidence="1" id="KW-1003">Cell membrane</keyword>
<evidence type="ECO:0000256" key="6">
    <source>
        <dbReference type="SAM" id="MobiDB-lite"/>
    </source>
</evidence>
<feature type="compositionally biased region" description="Polar residues" evidence="6">
    <location>
        <begin position="38"/>
        <end position="48"/>
    </location>
</feature>
<dbReference type="Pfam" id="PF01547">
    <property type="entry name" value="SBP_bac_1"/>
    <property type="match status" value="1"/>
</dbReference>
<dbReference type="PANTHER" id="PTHR43649">
    <property type="entry name" value="ARABINOSE-BINDING PROTEIN-RELATED"/>
    <property type="match status" value="1"/>
</dbReference>
<keyword evidence="4" id="KW-0564">Palmitate</keyword>
<comment type="caution">
    <text evidence="8">The sequence shown here is derived from an EMBL/GenBank/DDBJ whole genome shotgun (WGS) entry which is preliminary data.</text>
</comment>
<dbReference type="Proteomes" id="UP001595755">
    <property type="component" value="Unassembled WGS sequence"/>
</dbReference>
<dbReference type="PROSITE" id="PS51257">
    <property type="entry name" value="PROKAR_LIPOPROTEIN"/>
    <property type="match status" value="1"/>
</dbReference>
<feature type="signal peptide" evidence="7">
    <location>
        <begin position="1"/>
        <end position="23"/>
    </location>
</feature>
<evidence type="ECO:0000256" key="1">
    <source>
        <dbReference type="ARBA" id="ARBA00022475"/>
    </source>
</evidence>
<keyword evidence="2 7" id="KW-0732">Signal</keyword>
<organism evidence="8 9">
    <name type="scientific">Cohnella boryungensis</name>
    <dbReference type="NCBI Taxonomy" id="768479"/>
    <lineage>
        <taxon>Bacteria</taxon>
        <taxon>Bacillati</taxon>
        <taxon>Bacillota</taxon>
        <taxon>Bacilli</taxon>
        <taxon>Bacillales</taxon>
        <taxon>Paenibacillaceae</taxon>
        <taxon>Cohnella</taxon>
    </lineage>
</organism>
<dbReference type="InterPro" id="IPR050490">
    <property type="entry name" value="Bact_solute-bd_prot1"/>
</dbReference>
<evidence type="ECO:0000313" key="9">
    <source>
        <dbReference type="Proteomes" id="UP001595755"/>
    </source>
</evidence>
<keyword evidence="9" id="KW-1185">Reference proteome</keyword>
<feature type="region of interest" description="Disordered" evidence="6">
    <location>
        <begin position="29"/>
        <end position="52"/>
    </location>
</feature>
<reference evidence="9" key="1">
    <citation type="journal article" date="2019" name="Int. J. Syst. Evol. Microbiol.">
        <title>The Global Catalogue of Microorganisms (GCM) 10K type strain sequencing project: providing services to taxonomists for standard genome sequencing and annotation.</title>
        <authorList>
            <consortium name="The Broad Institute Genomics Platform"/>
            <consortium name="The Broad Institute Genome Sequencing Center for Infectious Disease"/>
            <person name="Wu L."/>
            <person name="Ma J."/>
        </authorList>
    </citation>
    <scope>NUCLEOTIDE SEQUENCE [LARGE SCALE GENOMIC DNA]</scope>
    <source>
        <strain evidence="9">CGMCC 4.1641</strain>
    </source>
</reference>
<feature type="chain" id="PRO_5045062440" evidence="7">
    <location>
        <begin position="24"/>
        <end position="547"/>
    </location>
</feature>
<dbReference type="InterPro" id="IPR006059">
    <property type="entry name" value="SBP"/>
</dbReference>
<gene>
    <name evidence="8" type="ORF">ACFO1S_03595</name>
</gene>
<keyword evidence="5" id="KW-0449">Lipoprotein</keyword>
<evidence type="ECO:0000256" key="2">
    <source>
        <dbReference type="ARBA" id="ARBA00022729"/>
    </source>
</evidence>
<dbReference type="Gene3D" id="3.40.190.10">
    <property type="entry name" value="Periplasmic binding protein-like II"/>
    <property type="match status" value="2"/>
</dbReference>
<dbReference type="PANTHER" id="PTHR43649:SF33">
    <property type="entry name" value="POLYGALACTURONAN_RHAMNOGALACTURONAN-BINDING PROTEIN YTCQ"/>
    <property type="match status" value="1"/>
</dbReference>
<evidence type="ECO:0000256" key="7">
    <source>
        <dbReference type="SAM" id="SignalP"/>
    </source>
</evidence>
<proteinExistence type="predicted"/>
<evidence type="ECO:0000256" key="4">
    <source>
        <dbReference type="ARBA" id="ARBA00023139"/>
    </source>
</evidence>
<evidence type="ECO:0000313" key="8">
    <source>
        <dbReference type="EMBL" id="MFC4302522.1"/>
    </source>
</evidence>
<accession>A0ABV8S6D1</accession>